<keyword evidence="3" id="KW-1185">Reference proteome</keyword>
<dbReference type="RefSeq" id="XP_040719470.1">
    <property type="nucleotide sequence ID" value="XM_040865711.1"/>
</dbReference>
<organism evidence="2 3">
    <name type="scientific">Pseudomassariella vexata</name>
    <dbReference type="NCBI Taxonomy" id="1141098"/>
    <lineage>
        <taxon>Eukaryota</taxon>
        <taxon>Fungi</taxon>
        <taxon>Dikarya</taxon>
        <taxon>Ascomycota</taxon>
        <taxon>Pezizomycotina</taxon>
        <taxon>Sordariomycetes</taxon>
        <taxon>Xylariomycetidae</taxon>
        <taxon>Amphisphaeriales</taxon>
        <taxon>Pseudomassariaceae</taxon>
        <taxon>Pseudomassariella</taxon>
    </lineage>
</organism>
<gene>
    <name evidence="2" type="ORF">BCR38DRAFT_87068</name>
</gene>
<dbReference type="InParanoid" id="A0A1Y2ED88"/>
<feature type="region of interest" description="Disordered" evidence="1">
    <location>
        <begin position="37"/>
        <end position="122"/>
    </location>
</feature>
<name>A0A1Y2ED88_9PEZI</name>
<sequence length="616" mass="67701">MNMDHNNEIARDGVVHTKRGFNITRQKHRGLTIVNSSSAHNKSQVWSTFSKPQPPSMKFVTQKNPAGQKRRRSRTQAYNEKGPIGAHTDSDTRLASNRSHRRRAKTEVYPPKASGEAENASVVPTEEIHATCEPDLPDEGSSLLDPGKMIPSGSDHPLENSIYANMPSRVAAAHPGGSSQESILFMLACSSLCPTWDLPKILATAASPTLIKPIVLLMQHLHRMAMEGDRITEAFSARYGELCSLVGRLLNSGGESNTTQMIKIQSISFLALLAGFLGRHDDWLIHMRGLNHLVKTCGGQEALSYSLLTLIRRADLTGAFELAIEPFFEFKRCRPSVLYVLSIEERDQTSHAVYQTLSGSGISKPIIVILSYLANFINAITLAVSTMGTLNLDTEEMVEDCFFIEYSLMSFPGPMRSQELATAMIYAGDPSVCSSECGSEDSTYASAAAPATDKTSVECKTSLEIALRLTAHLYFKLLNPPYPDGIVGFVNVVKLLTKHMRTILNRMRSQALDAAIDSSLVFGSTVPNFPREASRAALIWICLSAHYMAGVYEANCCSRGASTRDWSGVHRQLLAEVVGDVELLTVGDLEMCCLFDFGRLLDQCWDVRVKIGEMLT</sequence>
<dbReference type="PANTHER" id="PTHR37540">
    <property type="entry name" value="TRANSCRIPTION FACTOR (ACR-2), PUTATIVE-RELATED-RELATED"/>
    <property type="match status" value="1"/>
</dbReference>
<feature type="compositionally biased region" description="Polar residues" evidence="1">
    <location>
        <begin position="37"/>
        <end position="51"/>
    </location>
</feature>
<evidence type="ECO:0000313" key="2">
    <source>
        <dbReference type="EMBL" id="ORY69520.1"/>
    </source>
</evidence>
<dbReference type="EMBL" id="MCFJ01000002">
    <property type="protein sequence ID" value="ORY69520.1"/>
    <property type="molecule type" value="Genomic_DNA"/>
</dbReference>
<evidence type="ECO:0000313" key="3">
    <source>
        <dbReference type="Proteomes" id="UP000193689"/>
    </source>
</evidence>
<dbReference type="GeneID" id="63781923"/>
<dbReference type="STRING" id="1141098.A0A1Y2ED88"/>
<accession>A0A1Y2ED88</accession>
<dbReference type="Proteomes" id="UP000193689">
    <property type="component" value="Unassembled WGS sequence"/>
</dbReference>
<evidence type="ECO:0000256" key="1">
    <source>
        <dbReference type="SAM" id="MobiDB-lite"/>
    </source>
</evidence>
<reference evidence="2 3" key="1">
    <citation type="submission" date="2016-07" db="EMBL/GenBank/DDBJ databases">
        <title>Pervasive Adenine N6-methylation of Active Genes in Fungi.</title>
        <authorList>
            <consortium name="DOE Joint Genome Institute"/>
            <person name="Mondo S.J."/>
            <person name="Dannebaum R.O."/>
            <person name="Kuo R.C."/>
            <person name="Labutti K."/>
            <person name="Haridas S."/>
            <person name="Kuo A."/>
            <person name="Salamov A."/>
            <person name="Ahrendt S.R."/>
            <person name="Lipzen A."/>
            <person name="Sullivan W."/>
            <person name="Andreopoulos W.B."/>
            <person name="Clum A."/>
            <person name="Lindquist E."/>
            <person name="Daum C."/>
            <person name="Ramamoorthy G.K."/>
            <person name="Gryganskyi A."/>
            <person name="Culley D."/>
            <person name="Magnuson J.K."/>
            <person name="James T.Y."/>
            <person name="O'Malley M.A."/>
            <person name="Stajich J.E."/>
            <person name="Spatafora J.W."/>
            <person name="Visel A."/>
            <person name="Grigoriev I.V."/>
        </authorList>
    </citation>
    <scope>NUCLEOTIDE SEQUENCE [LARGE SCALE GENOMIC DNA]</scope>
    <source>
        <strain evidence="2 3">CBS 129021</strain>
    </source>
</reference>
<comment type="caution">
    <text evidence="2">The sequence shown here is derived from an EMBL/GenBank/DDBJ whole genome shotgun (WGS) entry which is preliminary data.</text>
</comment>
<dbReference type="AlphaFoldDB" id="A0A1Y2ED88"/>
<protein>
    <submittedName>
        <fullName evidence="2">Uncharacterized protein</fullName>
    </submittedName>
</protein>
<dbReference type="PANTHER" id="PTHR37540:SF5">
    <property type="entry name" value="TRANSCRIPTION FACTOR DOMAIN-CONTAINING PROTEIN"/>
    <property type="match status" value="1"/>
</dbReference>
<proteinExistence type="predicted"/>
<dbReference type="OrthoDB" id="5376287at2759"/>